<evidence type="ECO:0000313" key="3">
    <source>
        <dbReference type="Proteomes" id="UP000325440"/>
    </source>
</evidence>
<evidence type="ECO:0008006" key="4">
    <source>
        <dbReference type="Google" id="ProtNLM"/>
    </source>
</evidence>
<protein>
    <recommendedName>
        <fullName evidence="4">DUF4485 domain-containing protein</fullName>
    </recommendedName>
</protein>
<keyword evidence="3" id="KW-1185">Reference proteome</keyword>
<feature type="compositionally biased region" description="Basic and acidic residues" evidence="1">
    <location>
        <begin position="604"/>
        <end position="615"/>
    </location>
</feature>
<feature type="compositionally biased region" description="Low complexity" evidence="1">
    <location>
        <begin position="631"/>
        <end position="644"/>
    </location>
</feature>
<dbReference type="AlphaFoldDB" id="A0A5E4MRI6"/>
<feature type="compositionally biased region" description="Low complexity" evidence="1">
    <location>
        <begin position="457"/>
        <end position="474"/>
    </location>
</feature>
<reference evidence="2 3" key="1">
    <citation type="submission" date="2019-08" db="EMBL/GenBank/DDBJ databases">
        <authorList>
            <person name="Alioto T."/>
            <person name="Alioto T."/>
            <person name="Gomez Garrido J."/>
        </authorList>
    </citation>
    <scope>NUCLEOTIDE SEQUENCE [LARGE SCALE GENOMIC DNA]</scope>
</reference>
<feature type="region of interest" description="Disordered" evidence="1">
    <location>
        <begin position="442"/>
        <end position="474"/>
    </location>
</feature>
<organism evidence="2 3">
    <name type="scientific">Cinara cedri</name>
    <dbReference type="NCBI Taxonomy" id="506608"/>
    <lineage>
        <taxon>Eukaryota</taxon>
        <taxon>Metazoa</taxon>
        <taxon>Ecdysozoa</taxon>
        <taxon>Arthropoda</taxon>
        <taxon>Hexapoda</taxon>
        <taxon>Insecta</taxon>
        <taxon>Pterygota</taxon>
        <taxon>Neoptera</taxon>
        <taxon>Paraneoptera</taxon>
        <taxon>Hemiptera</taxon>
        <taxon>Sternorrhyncha</taxon>
        <taxon>Aphidomorpha</taxon>
        <taxon>Aphidoidea</taxon>
        <taxon>Aphididae</taxon>
        <taxon>Lachninae</taxon>
        <taxon>Cinara</taxon>
    </lineage>
</organism>
<feature type="compositionally biased region" description="Polar residues" evidence="1">
    <location>
        <begin position="487"/>
        <end position="500"/>
    </location>
</feature>
<accession>A0A5E4MRI6</accession>
<feature type="compositionally biased region" description="Basic residues" evidence="1">
    <location>
        <begin position="501"/>
        <end position="510"/>
    </location>
</feature>
<feature type="region of interest" description="Disordered" evidence="1">
    <location>
        <begin position="487"/>
        <end position="648"/>
    </location>
</feature>
<feature type="compositionally biased region" description="Polar residues" evidence="1">
    <location>
        <begin position="591"/>
        <end position="602"/>
    </location>
</feature>
<feature type="compositionally biased region" description="Polar residues" evidence="1">
    <location>
        <begin position="574"/>
        <end position="583"/>
    </location>
</feature>
<feature type="region of interest" description="Disordered" evidence="1">
    <location>
        <begin position="733"/>
        <end position="763"/>
    </location>
</feature>
<dbReference type="EMBL" id="CABPRJ010001023">
    <property type="protein sequence ID" value="VVC34902.1"/>
    <property type="molecule type" value="Genomic_DNA"/>
</dbReference>
<feature type="region of interest" description="Disordered" evidence="1">
    <location>
        <begin position="939"/>
        <end position="966"/>
    </location>
</feature>
<evidence type="ECO:0000313" key="2">
    <source>
        <dbReference type="EMBL" id="VVC34902.1"/>
    </source>
</evidence>
<gene>
    <name evidence="2" type="ORF">CINCED_3A025415</name>
</gene>
<feature type="compositionally biased region" description="Basic and acidic residues" evidence="1">
    <location>
        <begin position="537"/>
        <end position="553"/>
    </location>
</feature>
<feature type="compositionally biased region" description="Polar residues" evidence="1">
    <location>
        <begin position="445"/>
        <end position="456"/>
    </location>
</feature>
<feature type="compositionally biased region" description="Polar residues" evidence="1">
    <location>
        <begin position="515"/>
        <end position="531"/>
    </location>
</feature>
<sequence length="966" mass="111824">MTSRFECIPRKIKRITSHKDDNLESRIQQTYNFYRTIIHPSILRLNNEKEKLNYALWLSRLDNERHKERQIHFIKIVFISLKRNHPFYIFLNPPPEDLTELNLGDENTVETIEILHNSDTKYSLLNDETILQKTKFKRFAAVATDMNSYATVKISKYLAQSFYVMSDFPINIWYNPTNIATPNNLDHNDWELFLNHFDIVSKGKTAIKHQNNCEDIMKLDQVSKEGANSFVWHPHSVLKDCHRPKRSAGFDEIDVNISNQQLTQQQIDESAFSIVHKKTFPGYKILNPRIYSTTLMPNPEFVFNTTGVKITYNKTPRILNKNDQKVQDEKSACFPLKQQKSESSCGNNDDKTNIKSVCNRSTQNSNNCQKSSINTTQAQTPRVKAGNSSDLELNKTYTCNLSHGNGPSFSLKLLSKSLDSENSRMKHKLRNVSCHNKQCQEGKHLNQTNNNQPTVENDQSNVSNSHSSLLNDSSNYEWTMSSNEMSMDQNTVPIDTGTNRSPHHQSHQTRRMPMENQNDQLSNVRSSNQNSRKNKKCHNDEHHTYHEHGEQKSRHNKTNVSSHLNRTQNKECRNGSNRSNNTSQHHKIRPRSSSVPSYSNRAYKNGDAKTEKPLYENKNNSRPPYEESNKNKISNISNDNMNKSVMPNLNCKRNDTMCSPRYYDSWDIDVGNYSEFLENCKSRTQDQSMQCRSSLNKTSNFQSVLSESFESTSSSDWSETSKCDALNSYNSSDSLSTLTTTGSSSDEDHQPNRPPIYPIRSDYRQDLTPDLNRFNGTRRLDGINFDKRFNESTSMDSEGYDFTNEGISCPFDNTQHLDSPNFNLHNITRREDEINYNNTFTESTGPVSEGHNFTNEGNSRMFENLQQSDPTVKWPISDQNYQDIEEFDLSYTCSDWEHLNSDDDFSRNDVEDTNSSQAVYQQRRLQDWSFRESDLRNTSMPELSYDTNFSDYNDSMDDDESSFRKN</sequence>
<dbReference type="Proteomes" id="UP000325440">
    <property type="component" value="Unassembled WGS sequence"/>
</dbReference>
<feature type="compositionally biased region" description="Low complexity" evidence="1">
    <location>
        <begin position="733"/>
        <end position="744"/>
    </location>
</feature>
<proteinExistence type="predicted"/>
<evidence type="ECO:0000256" key="1">
    <source>
        <dbReference type="SAM" id="MobiDB-lite"/>
    </source>
</evidence>
<name>A0A5E4MRI6_9HEMI</name>
<feature type="region of interest" description="Disordered" evidence="1">
    <location>
        <begin position="360"/>
        <end position="389"/>
    </location>
</feature>
<dbReference type="OrthoDB" id="6630592at2759"/>
<feature type="compositionally biased region" description="Polar residues" evidence="1">
    <location>
        <begin position="939"/>
        <end position="953"/>
    </location>
</feature>
<feature type="compositionally biased region" description="Polar residues" evidence="1">
    <location>
        <begin position="558"/>
        <end position="567"/>
    </location>
</feature>